<dbReference type="InterPro" id="IPR012349">
    <property type="entry name" value="Split_barrel_FMN-bd"/>
</dbReference>
<name>A0A1M5ZTE2_9VIBR</name>
<dbReference type="InterPro" id="IPR011576">
    <property type="entry name" value="Pyridox_Oxase_N"/>
</dbReference>
<dbReference type="Proteomes" id="UP000184608">
    <property type="component" value="Unassembled WGS sequence"/>
</dbReference>
<feature type="domain" description="Pyridoxamine 5'-phosphate oxidase N-terminal" evidence="2">
    <location>
        <begin position="39"/>
        <end position="152"/>
    </location>
</feature>
<proteinExistence type="predicted"/>
<evidence type="ECO:0000256" key="1">
    <source>
        <dbReference type="SAM" id="MobiDB-lite"/>
    </source>
</evidence>
<dbReference type="OrthoDB" id="9796486at2"/>
<evidence type="ECO:0000313" key="3">
    <source>
        <dbReference type="EMBL" id="SHI27484.1"/>
    </source>
</evidence>
<reference evidence="3 4" key="1">
    <citation type="submission" date="2016-11" db="EMBL/GenBank/DDBJ databases">
        <authorList>
            <person name="Jaros S."/>
            <person name="Januszkiewicz K."/>
            <person name="Wedrychowicz H."/>
        </authorList>
    </citation>
    <scope>NUCLEOTIDE SEQUENCE [LARGE SCALE GENOMIC DNA]</scope>
    <source>
        <strain evidence="3 4">CECT 7868</strain>
    </source>
</reference>
<dbReference type="STRING" id="1216006.VA7868_03203"/>
<feature type="region of interest" description="Disordered" evidence="1">
    <location>
        <begin position="167"/>
        <end position="188"/>
    </location>
</feature>
<dbReference type="PANTHER" id="PTHR42815:SF2">
    <property type="entry name" value="FAD-BINDING, PUTATIVE (AFU_ORTHOLOGUE AFUA_6G07600)-RELATED"/>
    <property type="match status" value="1"/>
</dbReference>
<protein>
    <submittedName>
        <fullName evidence="3">Pyridoxamine 5'-phosphate oxidase</fullName>
    </submittedName>
</protein>
<evidence type="ECO:0000313" key="4">
    <source>
        <dbReference type="Proteomes" id="UP000184608"/>
    </source>
</evidence>
<dbReference type="NCBIfam" id="TIGR04025">
    <property type="entry name" value="PPOX_FMN_DR2398"/>
    <property type="match status" value="1"/>
</dbReference>
<evidence type="ECO:0000259" key="2">
    <source>
        <dbReference type="Pfam" id="PF01243"/>
    </source>
</evidence>
<dbReference type="RefSeq" id="WP_073604824.1">
    <property type="nucleotide sequence ID" value="NZ_FQXZ01000036.1"/>
</dbReference>
<dbReference type="SUPFAM" id="SSF50475">
    <property type="entry name" value="FMN-binding split barrel"/>
    <property type="match status" value="1"/>
</dbReference>
<organism evidence="3 4">
    <name type="scientific">Vibrio aerogenes CECT 7868</name>
    <dbReference type="NCBI Taxonomy" id="1216006"/>
    <lineage>
        <taxon>Bacteria</taxon>
        <taxon>Pseudomonadati</taxon>
        <taxon>Pseudomonadota</taxon>
        <taxon>Gammaproteobacteria</taxon>
        <taxon>Vibrionales</taxon>
        <taxon>Vibrionaceae</taxon>
        <taxon>Vibrio</taxon>
    </lineage>
</organism>
<dbReference type="AlphaFoldDB" id="A0A1M5ZTE2"/>
<keyword evidence="4" id="KW-1185">Reference proteome</keyword>
<dbReference type="InterPro" id="IPR024029">
    <property type="entry name" value="Pyridox_Oxase_FMN-dep"/>
</dbReference>
<dbReference type="Gene3D" id="2.30.110.10">
    <property type="entry name" value="Electron Transport, Fmn-binding Protein, Chain A"/>
    <property type="match status" value="1"/>
</dbReference>
<dbReference type="EMBL" id="FQXZ01000036">
    <property type="protein sequence ID" value="SHI27484.1"/>
    <property type="molecule type" value="Genomic_DNA"/>
</dbReference>
<sequence>MEQDHTTLNDADLDLLYDPPPEHIQQGVMSELISFHIDYLARATFFCLATGRENGLDASPRGGPPGFVKVLDNKTIAFADWPGNNRIESMRNLVHDNRVGMLFLFPGLMVFMRINGHARCTSDETICRQCAEGHQVPKTVTIIDVREVFFHCGRAVSRARLWQTSSHIERSSVPSPGQMRAAMTQQGPEVAEKIDETYHQQMNQQLY</sequence>
<dbReference type="Pfam" id="PF01243">
    <property type="entry name" value="PNPOx_N"/>
    <property type="match status" value="1"/>
</dbReference>
<dbReference type="PANTHER" id="PTHR42815">
    <property type="entry name" value="FAD-BINDING, PUTATIVE (AFU_ORTHOLOGUE AFUA_6G07600)-RELATED"/>
    <property type="match status" value="1"/>
</dbReference>
<accession>A0A1M5ZTE2</accession>
<gene>
    <name evidence="3" type="ORF">VA7868_03203</name>
</gene>